<accession>A0ABD0LK83</accession>
<evidence type="ECO:0000313" key="3">
    <source>
        <dbReference type="Proteomes" id="UP001519460"/>
    </source>
</evidence>
<proteinExistence type="predicted"/>
<evidence type="ECO:0008006" key="4">
    <source>
        <dbReference type="Google" id="ProtNLM"/>
    </source>
</evidence>
<comment type="caution">
    <text evidence="2">The sequence shown here is derived from an EMBL/GenBank/DDBJ whole genome shotgun (WGS) entry which is preliminary data.</text>
</comment>
<dbReference type="Proteomes" id="UP001519460">
    <property type="component" value="Unassembled WGS sequence"/>
</dbReference>
<dbReference type="AlphaFoldDB" id="A0ABD0LK83"/>
<dbReference type="EMBL" id="JACVVK020000040">
    <property type="protein sequence ID" value="KAK7499934.1"/>
    <property type="molecule type" value="Genomic_DNA"/>
</dbReference>
<sequence>MRRSDPHDNSVPSTHVNNAVPNDTCIHQRAVLAMRRPSPVSNFRSLGVLGSNLRREFKKNGCLRRVEVTPANGISGHVDQKCRRRNRRRV</sequence>
<evidence type="ECO:0000256" key="1">
    <source>
        <dbReference type="SAM" id="MobiDB-lite"/>
    </source>
</evidence>
<name>A0ABD0LK83_9CAEN</name>
<gene>
    <name evidence="2" type="ORF">BaRGS_00008782</name>
</gene>
<evidence type="ECO:0000313" key="2">
    <source>
        <dbReference type="EMBL" id="KAK7499934.1"/>
    </source>
</evidence>
<protein>
    <recommendedName>
        <fullName evidence="4">Ribosomal protein S11</fullName>
    </recommendedName>
</protein>
<reference evidence="2 3" key="1">
    <citation type="journal article" date="2023" name="Sci. Data">
        <title>Genome assembly of the Korean intertidal mud-creeper Batillaria attramentaria.</title>
        <authorList>
            <person name="Patra A.K."/>
            <person name="Ho P.T."/>
            <person name="Jun S."/>
            <person name="Lee S.J."/>
            <person name="Kim Y."/>
            <person name="Won Y.J."/>
        </authorList>
    </citation>
    <scope>NUCLEOTIDE SEQUENCE [LARGE SCALE GENOMIC DNA]</scope>
    <source>
        <strain evidence="2">Wonlab-2016</strain>
    </source>
</reference>
<organism evidence="2 3">
    <name type="scientific">Batillaria attramentaria</name>
    <dbReference type="NCBI Taxonomy" id="370345"/>
    <lineage>
        <taxon>Eukaryota</taxon>
        <taxon>Metazoa</taxon>
        <taxon>Spiralia</taxon>
        <taxon>Lophotrochozoa</taxon>
        <taxon>Mollusca</taxon>
        <taxon>Gastropoda</taxon>
        <taxon>Caenogastropoda</taxon>
        <taxon>Sorbeoconcha</taxon>
        <taxon>Cerithioidea</taxon>
        <taxon>Batillariidae</taxon>
        <taxon>Batillaria</taxon>
    </lineage>
</organism>
<feature type="region of interest" description="Disordered" evidence="1">
    <location>
        <begin position="1"/>
        <end position="22"/>
    </location>
</feature>
<feature type="compositionally biased region" description="Polar residues" evidence="1">
    <location>
        <begin position="10"/>
        <end position="21"/>
    </location>
</feature>
<keyword evidence="3" id="KW-1185">Reference proteome</keyword>